<feature type="domain" description="Tryptophan synthase beta chain-like PALP" evidence="10">
    <location>
        <begin position="109"/>
        <end position="215"/>
    </location>
</feature>
<keyword evidence="7" id="KW-0057">Aromatic amino acid biosynthesis</keyword>
<dbReference type="GO" id="GO:0004834">
    <property type="term" value="F:tryptophan synthase activity"/>
    <property type="evidence" value="ECO:0007669"/>
    <property type="project" value="UniProtKB-EC"/>
</dbReference>
<dbReference type="GeneID" id="111010882"/>
<comment type="pathway">
    <text evidence="2">Amino-acid biosynthesis; L-tryptophan biosynthesis; L-tryptophan from chorismate: step 5/5.</text>
</comment>
<keyword evidence="4" id="KW-0028">Amino-acid biosynthesis</keyword>
<dbReference type="PANTHER" id="PTHR48077">
    <property type="entry name" value="TRYPTOPHAN SYNTHASE-RELATED"/>
    <property type="match status" value="1"/>
</dbReference>
<proteinExistence type="predicted"/>
<evidence type="ECO:0000313" key="11">
    <source>
        <dbReference type="Proteomes" id="UP000504603"/>
    </source>
</evidence>
<name>A0A6J1CG08_MOMCH</name>
<comment type="catalytic activity">
    <reaction evidence="9">
        <text>(1S,2R)-1-C-(indol-3-yl)glycerol 3-phosphate + L-serine = D-glyceraldehyde 3-phosphate + L-tryptophan + H2O</text>
        <dbReference type="Rhea" id="RHEA:10532"/>
        <dbReference type="ChEBI" id="CHEBI:15377"/>
        <dbReference type="ChEBI" id="CHEBI:33384"/>
        <dbReference type="ChEBI" id="CHEBI:57912"/>
        <dbReference type="ChEBI" id="CHEBI:58866"/>
        <dbReference type="ChEBI" id="CHEBI:59776"/>
        <dbReference type="EC" id="4.2.1.20"/>
    </reaction>
</comment>
<dbReference type="InterPro" id="IPR023026">
    <property type="entry name" value="Trp_synth_beta/beta-like"/>
</dbReference>
<organism evidence="11 12">
    <name type="scientific">Momordica charantia</name>
    <name type="common">Bitter gourd</name>
    <name type="synonym">Balsam pear</name>
    <dbReference type="NCBI Taxonomy" id="3673"/>
    <lineage>
        <taxon>Eukaryota</taxon>
        <taxon>Viridiplantae</taxon>
        <taxon>Streptophyta</taxon>
        <taxon>Embryophyta</taxon>
        <taxon>Tracheophyta</taxon>
        <taxon>Spermatophyta</taxon>
        <taxon>Magnoliopsida</taxon>
        <taxon>eudicotyledons</taxon>
        <taxon>Gunneridae</taxon>
        <taxon>Pentapetalae</taxon>
        <taxon>rosids</taxon>
        <taxon>fabids</taxon>
        <taxon>Cucurbitales</taxon>
        <taxon>Cucurbitaceae</taxon>
        <taxon>Momordiceae</taxon>
        <taxon>Momordica</taxon>
    </lineage>
</organism>
<dbReference type="EC" id="4.2.1.20" evidence="3"/>
<gene>
    <name evidence="12" type="primary">LOC111010882</name>
</gene>
<evidence type="ECO:0000256" key="2">
    <source>
        <dbReference type="ARBA" id="ARBA00004733"/>
    </source>
</evidence>
<dbReference type="RefSeq" id="XP_022140152.1">
    <property type="nucleotide sequence ID" value="XM_022284460.1"/>
</dbReference>
<keyword evidence="5" id="KW-0822">Tryptophan biosynthesis</keyword>
<dbReference type="PANTHER" id="PTHR48077:SF4">
    <property type="entry name" value="TRYPTOPHAN SYNTHASE"/>
    <property type="match status" value="1"/>
</dbReference>
<accession>A0A6J1CG08</accession>
<evidence type="ECO:0000256" key="9">
    <source>
        <dbReference type="ARBA" id="ARBA00049047"/>
    </source>
</evidence>
<evidence type="ECO:0000256" key="3">
    <source>
        <dbReference type="ARBA" id="ARBA00012043"/>
    </source>
</evidence>
<evidence type="ECO:0000256" key="4">
    <source>
        <dbReference type="ARBA" id="ARBA00022605"/>
    </source>
</evidence>
<dbReference type="Pfam" id="PF00291">
    <property type="entry name" value="PALP"/>
    <property type="match status" value="1"/>
</dbReference>
<evidence type="ECO:0000259" key="10">
    <source>
        <dbReference type="Pfam" id="PF00291"/>
    </source>
</evidence>
<dbReference type="GO" id="GO:0005737">
    <property type="term" value="C:cytoplasm"/>
    <property type="evidence" value="ECO:0007669"/>
    <property type="project" value="TreeGrafter"/>
</dbReference>
<dbReference type="AlphaFoldDB" id="A0A6J1CG08"/>
<keyword evidence="11" id="KW-1185">Reference proteome</keyword>
<sequence>MACNISNVVKSPAAAAIARSHIKLGTATGSASLRTKKKTMSVVKMQRVTNDQNKTIKPVNGGKFGKFGGKFVPESLITCLGKLEAEFNLVLDDPHFQEELEVALRDYVGRETPLYYAERLTEHYRNEEGEGPEIYIKREDLNHCGAHKMNNAITQVMIAKRMGRNSVVAATGAGQHGVATAAACAKHGLHCTIFMGSKDIDKQPSNVLLINLLGAYKRLCRLEGIFPSLEASHAFAYLDKLCPSLPNGCKVVVNCSGRGDKDAAIVFNYHPQQ</sequence>
<dbReference type="OrthoDB" id="1731966at2759"/>
<dbReference type="Gene3D" id="3.40.50.1100">
    <property type="match status" value="3"/>
</dbReference>
<reference evidence="12" key="1">
    <citation type="submission" date="2025-08" db="UniProtKB">
        <authorList>
            <consortium name="RefSeq"/>
        </authorList>
    </citation>
    <scope>IDENTIFICATION</scope>
    <source>
        <strain evidence="12">OHB3-1</strain>
    </source>
</reference>
<keyword evidence="8" id="KW-0456">Lyase</keyword>
<dbReference type="PROSITE" id="PS00168">
    <property type="entry name" value="TRP_SYNTHASE_BETA"/>
    <property type="match status" value="1"/>
</dbReference>
<evidence type="ECO:0000313" key="12">
    <source>
        <dbReference type="RefSeq" id="XP_022140152.1"/>
    </source>
</evidence>
<evidence type="ECO:0000256" key="1">
    <source>
        <dbReference type="ARBA" id="ARBA00001933"/>
    </source>
</evidence>
<dbReference type="KEGG" id="mcha:111010882"/>
<evidence type="ECO:0000256" key="8">
    <source>
        <dbReference type="ARBA" id="ARBA00023239"/>
    </source>
</evidence>
<dbReference type="SUPFAM" id="SSF53686">
    <property type="entry name" value="Tryptophan synthase beta subunit-like PLP-dependent enzymes"/>
    <property type="match status" value="2"/>
</dbReference>
<dbReference type="InterPro" id="IPR036052">
    <property type="entry name" value="TrpB-like_PALP_sf"/>
</dbReference>
<evidence type="ECO:0000256" key="6">
    <source>
        <dbReference type="ARBA" id="ARBA00022898"/>
    </source>
</evidence>
<evidence type="ECO:0000256" key="5">
    <source>
        <dbReference type="ARBA" id="ARBA00022822"/>
    </source>
</evidence>
<protein>
    <recommendedName>
        <fullName evidence="3">tryptophan synthase</fullName>
        <ecNumber evidence="3">4.2.1.20</ecNumber>
    </recommendedName>
</protein>
<dbReference type="InterPro" id="IPR006653">
    <property type="entry name" value="Trp_synth_b_CS"/>
</dbReference>
<keyword evidence="6" id="KW-0663">Pyridoxal phosphate</keyword>
<dbReference type="InterPro" id="IPR001926">
    <property type="entry name" value="TrpB-like_PALP"/>
</dbReference>
<comment type="cofactor">
    <cofactor evidence="1">
        <name>pyridoxal 5'-phosphate</name>
        <dbReference type="ChEBI" id="CHEBI:597326"/>
    </cofactor>
</comment>
<dbReference type="Proteomes" id="UP000504603">
    <property type="component" value="Unplaced"/>
</dbReference>
<evidence type="ECO:0000256" key="7">
    <source>
        <dbReference type="ARBA" id="ARBA00023141"/>
    </source>
</evidence>